<evidence type="ECO:0000313" key="3">
    <source>
        <dbReference type="Proteomes" id="UP000823941"/>
    </source>
</evidence>
<proteinExistence type="predicted"/>
<gene>
    <name evidence="2" type="ORF">JYU34_003828</name>
</gene>
<dbReference type="EMBL" id="JAHIBW010000005">
    <property type="protein sequence ID" value="KAG7310977.1"/>
    <property type="molecule type" value="Genomic_DNA"/>
</dbReference>
<evidence type="ECO:0000256" key="1">
    <source>
        <dbReference type="SAM" id="MobiDB-lite"/>
    </source>
</evidence>
<sequence length="65" mass="6920">MPGSFSEFSAKCLESCQQLERPAGPGGRMQQAFHGITLMGLRVSAGSNTSSRCPSQSGRMQVTLE</sequence>
<accession>A0ABQ7R125</accession>
<reference evidence="2 3" key="1">
    <citation type="submission" date="2021-06" db="EMBL/GenBank/DDBJ databases">
        <title>A haploid diamondback moth (Plutella xylostella L.) genome assembly resolves 31 chromosomes and identifies a diamide resistance mutation.</title>
        <authorList>
            <person name="Ward C.M."/>
            <person name="Perry K.D."/>
            <person name="Baker G."/>
            <person name="Powis K."/>
            <person name="Heckel D.G."/>
            <person name="Baxter S.W."/>
        </authorList>
    </citation>
    <scope>NUCLEOTIDE SEQUENCE [LARGE SCALE GENOMIC DNA]</scope>
    <source>
        <strain evidence="2 3">LV</strain>
        <tissue evidence="2">Single pupa</tissue>
    </source>
</reference>
<comment type="caution">
    <text evidence="2">The sequence shown here is derived from an EMBL/GenBank/DDBJ whole genome shotgun (WGS) entry which is preliminary data.</text>
</comment>
<protein>
    <submittedName>
        <fullName evidence="2">Uncharacterized protein</fullName>
    </submittedName>
</protein>
<evidence type="ECO:0000313" key="2">
    <source>
        <dbReference type="EMBL" id="KAG7310977.1"/>
    </source>
</evidence>
<feature type="region of interest" description="Disordered" evidence="1">
    <location>
        <begin position="45"/>
        <end position="65"/>
    </location>
</feature>
<organism evidence="2 3">
    <name type="scientific">Plutella xylostella</name>
    <name type="common">Diamondback moth</name>
    <name type="synonym">Plutella maculipennis</name>
    <dbReference type="NCBI Taxonomy" id="51655"/>
    <lineage>
        <taxon>Eukaryota</taxon>
        <taxon>Metazoa</taxon>
        <taxon>Ecdysozoa</taxon>
        <taxon>Arthropoda</taxon>
        <taxon>Hexapoda</taxon>
        <taxon>Insecta</taxon>
        <taxon>Pterygota</taxon>
        <taxon>Neoptera</taxon>
        <taxon>Endopterygota</taxon>
        <taxon>Lepidoptera</taxon>
        <taxon>Glossata</taxon>
        <taxon>Ditrysia</taxon>
        <taxon>Yponomeutoidea</taxon>
        <taxon>Plutellidae</taxon>
        <taxon>Plutella</taxon>
    </lineage>
</organism>
<dbReference type="Proteomes" id="UP000823941">
    <property type="component" value="Chromosome 5"/>
</dbReference>
<keyword evidence="3" id="KW-1185">Reference proteome</keyword>
<name>A0ABQ7R125_PLUXY</name>